<accession>A0A377HN03</accession>
<protein>
    <submittedName>
        <fullName evidence="1">Uncharacterized protein</fullName>
    </submittedName>
</protein>
<dbReference type="RefSeq" id="WP_115659810.1">
    <property type="nucleotide sequence ID" value="NZ_UGHD01000002.1"/>
</dbReference>
<proteinExistence type="predicted"/>
<name>A0A377HN03_GRIHO</name>
<reference evidence="1 2" key="1">
    <citation type="submission" date="2018-06" db="EMBL/GenBank/DDBJ databases">
        <authorList>
            <consortium name="Pathogen Informatics"/>
            <person name="Doyle S."/>
        </authorList>
    </citation>
    <scope>NUCLEOTIDE SEQUENCE [LARGE SCALE GENOMIC DNA]</scope>
    <source>
        <strain evidence="1 2">NCTC11645</strain>
    </source>
</reference>
<dbReference type="AlphaFoldDB" id="A0A377HN03"/>
<sequence>MKREIDIVMPLIRGPRDIELGEQRLAFFERARSRHKTEELVMLLRTVQGDEANNPNLYQRGVADMLQYLLGITHKPPLSDQD</sequence>
<dbReference type="Proteomes" id="UP000254512">
    <property type="component" value="Unassembled WGS sequence"/>
</dbReference>
<gene>
    <name evidence="1" type="ORF">NCTC11645_01992</name>
</gene>
<organism evidence="1 2">
    <name type="scientific">Grimontia hollisae</name>
    <name type="common">Vibrio hollisae</name>
    <dbReference type="NCBI Taxonomy" id="673"/>
    <lineage>
        <taxon>Bacteria</taxon>
        <taxon>Pseudomonadati</taxon>
        <taxon>Pseudomonadota</taxon>
        <taxon>Gammaproteobacteria</taxon>
        <taxon>Vibrionales</taxon>
        <taxon>Vibrionaceae</taxon>
        <taxon>Grimontia</taxon>
    </lineage>
</organism>
<evidence type="ECO:0000313" key="2">
    <source>
        <dbReference type="Proteomes" id="UP000254512"/>
    </source>
</evidence>
<dbReference type="EMBL" id="UGHD01000002">
    <property type="protein sequence ID" value="STO57600.1"/>
    <property type="molecule type" value="Genomic_DNA"/>
</dbReference>
<evidence type="ECO:0000313" key="1">
    <source>
        <dbReference type="EMBL" id="STO57600.1"/>
    </source>
</evidence>